<dbReference type="Proteomes" id="UP001519460">
    <property type="component" value="Unassembled WGS sequence"/>
</dbReference>
<comment type="caution">
    <text evidence="1">The sequence shown here is derived from an EMBL/GenBank/DDBJ whole genome shotgun (WGS) entry which is preliminary data.</text>
</comment>
<evidence type="ECO:0000313" key="1">
    <source>
        <dbReference type="EMBL" id="KAK7476775.1"/>
    </source>
</evidence>
<organism evidence="1 2">
    <name type="scientific">Batillaria attramentaria</name>
    <dbReference type="NCBI Taxonomy" id="370345"/>
    <lineage>
        <taxon>Eukaryota</taxon>
        <taxon>Metazoa</taxon>
        <taxon>Spiralia</taxon>
        <taxon>Lophotrochozoa</taxon>
        <taxon>Mollusca</taxon>
        <taxon>Gastropoda</taxon>
        <taxon>Caenogastropoda</taxon>
        <taxon>Sorbeoconcha</taxon>
        <taxon>Cerithioidea</taxon>
        <taxon>Batillariidae</taxon>
        <taxon>Batillaria</taxon>
    </lineage>
</organism>
<dbReference type="EMBL" id="JACVVK020000366">
    <property type="protein sequence ID" value="KAK7476775.1"/>
    <property type="molecule type" value="Genomic_DNA"/>
</dbReference>
<reference evidence="1 2" key="1">
    <citation type="journal article" date="2023" name="Sci. Data">
        <title>Genome assembly of the Korean intertidal mud-creeper Batillaria attramentaria.</title>
        <authorList>
            <person name="Patra A.K."/>
            <person name="Ho P.T."/>
            <person name="Jun S."/>
            <person name="Lee S.J."/>
            <person name="Kim Y."/>
            <person name="Won Y.J."/>
        </authorList>
    </citation>
    <scope>NUCLEOTIDE SEQUENCE [LARGE SCALE GENOMIC DNA]</scope>
    <source>
        <strain evidence="1">Wonlab-2016</strain>
    </source>
</reference>
<keyword evidence="2" id="KW-1185">Reference proteome</keyword>
<protein>
    <submittedName>
        <fullName evidence="1">Uncharacterized protein</fullName>
    </submittedName>
</protein>
<evidence type="ECO:0000313" key="2">
    <source>
        <dbReference type="Proteomes" id="UP001519460"/>
    </source>
</evidence>
<sequence>MTVIFTGRLDSAGSVYRTFDCMSACKNSTRKEISSDKEVRIACVEVQRLVNAQSVIFTGTAAQGNSRSWIDSVLSFGTPVSFPGPDLL</sequence>
<gene>
    <name evidence="1" type="ORF">BaRGS_00032002</name>
</gene>
<proteinExistence type="predicted"/>
<accession>A0ABD0JQ31</accession>
<dbReference type="AlphaFoldDB" id="A0ABD0JQ31"/>
<name>A0ABD0JQ31_9CAEN</name>